<dbReference type="OrthoDB" id="9763470at2"/>
<keyword evidence="8 13" id="KW-0269">Exonuclease</keyword>
<feature type="binding site" evidence="14">
    <location>
        <position position="161"/>
    </location>
    <ligand>
        <name>substrate</name>
    </ligand>
</feature>
<feature type="binding site" evidence="15">
    <location>
        <position position="11"/>
    </location>
    <ligand>
        <name>Mg(2+)</name>
        <dbReference type="ChEBI" id="CHEBI:18420"/>
        <label>1</label>
    </ligand>
</feature>
<evidence type="ECO:0000256" key="5">
    <source>
        <dbReference type="ARBA" id="ARBA00022723"/>
    </source>
</evidence>
<dbReference type="EC" id="3.1.11.1" evidence="2 13"/>
<dbReference type="PROSITE" id="PS51784">
    <property type="entry name" value="EXOI_SH3"/>
    <property type="match status" value="1"/>
</dbReference>
<evidence type="ECO:0000313" key="19">
    <source>
        <dbReference type="Proteomes" id="UP000275281"/>
    </source>
</evidence>
<dbReference type="GO" id="GO:0006281">
    <property type="term" value="P:DNA repair"/>
    <property type="evidence" value="ECO:0007669"/>
    <property type="project" value="UniProtKB-KW"/>
</dbReference>
<sequence>MAHANTFLFHDYETWGVKPNQDYPCQFAAIRTDENFEPIEAPIDIMCRIPNDYLPSPQACLVTGITPQKSLQKGLIEADFAAQIYQQMAQPGTCSLGYNSIRFDDEVSRHLFFRNFYDPYAREWQNGNSRWDLIDLARACYALRPEGINWPVSDKGTPSFKLEHLTVANDIHHEGAHDALVDVYATIGLAKKLKSAQPKLFDYAFQLKNKHHVWQQISLDTLTPILHVSSKVPASQGCCTYILPVAVHPKQPNAVICIDLSKDLTPLYELDVEALRTSLYASSDGLVTPQSRPGIKLIHVNKSPFITSAKALSEQRAEQIGLDRHYCLENYKKLKDNPLNMAKLVALFDTDYDGEEQDVEQSLYSGGFLTQEEKYWCEAVRESSEHQLVNLQNQCQNIRLRTLLYRYRARNFPQTLSHEEAMQWQQHRMARLEDGSGTMSAQAYLLELENLAETYANQPATLKFLQVLYQYAQNL</sequence>
<evidence type="ECO:0000256" key="4">
    <source>
        <dbReference type="ARBA" id="ARBA00022722"/>
    </source>
</evidence>
<evidence type="ECO:0000256" key="9">
    <source>
        <dbReference type="ARBA" id="ARBA00022842"/>
    </source>
</evidence>
<comment type="cofactor">
    <cofactor evidence="15">
        <name>Mg(2+)</name>
        <dbReference type="ChEBI" id="CHEBI:18420"/>
    </cofactor>
    <text evidence="15">Binds 2 Mg(2+) ions per monomer.</text>
</comment>
<dbReference type="InterPro" id="IPR058561">
    <property type="entry name" value="Exonuc_1_C"/>
</dbReference>
<dbReference type="PROSITE" id="PS51785">
    <property type="entry name" value="EXOI_C"/>
    <property type="match status" value="1"/>
</dbReference>
<dbReference type="Pfam" id="PF08411">
    <property type="entry name" value="ExoI_SH3"/>
    <property type="match status" value="1"/>
</dbReference>
<keyword evidence="9 15" id="KW-0460">Magnesium</keyword>
<reference evidence="18 19" key="1">
    <citation type="submission" date="2018-11" db="EMBL/GenBank/DDBJ databases">
        <authorList>
            <person name="Ye M.-Q."/>
            <person name="Du Z.-J."/>
        </authorList>
    </citation>
    <scope>NUCLEOTIDE SEQUENCE [LARGE SCALE GENOMIC DNA]</scope>
    <source>
        <strain evidence="18 19">U0105</strain>
    </source>
</reference>
<keyword evidence="6 13" id="KW-0227">DNA damage</keyword>
<feature type="binding site" evidence="14">
    <location>
        <position position="13"/>
    </location>
    <ligand>
        <name>substrate</name>
    </ligand>
</feature>
<accession>A0A3N5ZBZ8</accession>
<organism evidence="18 19">
    <name type="scientific">Alteromonas sediminis</name>
    <dbReference type="NCBI Taxonomy" id="2259342"/>
    <lineage>
        <taxon>Bacteria</taxon>
        <taxon>Pseudomonadati</taxon>
        <taxon>Pseudomonadota</taxon>
        <taxon>Gammaproteobacteria</taxon>
        <taxon>Alteromonadales</taxon>
        <taxon>Alteromonadaceae</taxon>
        <taxon>Alteromonas/Salinimonas group</taxon>
        <taxon>Alteromonas</taxon>
    </lineage>
</organism>
<feature type="domain" description="ExoI SH3-like" evidence="16">
    <location>
        <begin position="198"/>
        <end position="352"/>
    </location>
</feature>
<evidence type="ECO:0000259" key="17">
    <source>
        <dbReference type="PROSITE" id="PS51785"/>
    </source>
</evidence>
<comment type="caution">
    <text evidence="18">The sequence shown here is derived from an EMBL/GenBank/DDBJ whole genome shotgun (WGS) entry which is preliminary data.</text>
</comment>
<dbReference type="SUPFAM" id="SSF53098">
    <property type="entry name" value="Ribonuclease H-like"/>
    <property type="match status" value="1"/>
</dbReference>
<keyword evidence="10" id="KW-0238">DNA-binding</keyword>
<gene>
    <name evidence="18" type="ORF">DRW07_07010</name>
</gene>
<evidence type="ECO:0000256" key="8">
    <source>
        <dbReference type="ARBA" id="ARBA00022839"/>
    </source>
</evidence>
<dbReference type="CDD" id="cd06138">
    <property type="entry name" value="ExoI_N"/>
    <property type="match status" value="1"/>
</dbReference>
<feature type="domain" description="ExoI C-terminal" evidence="17">
    <location>
        <begin position="355"/>
        <end position="475"/>
    </location>
</feature>
<evidence type="ECO:0000256" key="15">
    <source>
        <dbReference type="PIRSR" id="PIRSR000977-2"/>
    </source>
</evidence>
<dbReference type="PIRSF" id="PIRSF000977">
    <property type="entry name" value="Exodeoxyribonuclease_I"/>
    <property type="match status" value="1"/>
</dbReference>
<dbReference type="AlphaFoldDB" id="A0A3N5ZBZ8"/>
<keyword evidence="7 13" id="KW-0378">Hydrolase</keyword>
<dbReference type="InterPro" id="IPR036397">
    <property type="entry name" value="RNaseH_sf"/>
</dbReference>
<evidence type="ECO:0000256" key="14">
    <source>
        <dbReference type="PIRSR" id="PIRSR000977-1"/>
    </source>
</evidence>
<dbReference type="InterPro" id="IPR038649">
    <property type="entry name" value="EXOI_SH3_sf"/>
</dbReference>
<dbReference type="Pfam" id="PF26016">
    <property type="entry name" value="ExoI_C"/>
    <property type="match status" value="1"/>
</dbReference>
<dbReference type="Gene3D" id="1.20.1280.70">
    <property type="entry name" value="Exonuclease ExoI, domain 3"/>
    <property type="match status" value="1"/>
</dbReference>
<dbReference type="GO" id="GO:0003677">
    <property type="term" value="F:DNA binding"/>
    <property type="evidence" value="ECO:0007669"/>
    <property type="project" value="UniProtKB-KW"/>
</dbReference>
<evidence type="ECO:0000256" key="2">
    <source>
        <dbReference type="ARBA" id="ARBA00012108"/>
    </source>
</evidence>
<dbReference type="Gene3D" id="1.10.287.1240">
    <property type="match status" value="1"/>
</dbReference>
<dbReference type="FunFam" id="3.30.420.10:FF:000033">
    <property type="entry name" value="Exodeoxyribonuclease I"/>
    <property type="match status" value="1"/>
</dbReference>
<evidence type="ECO:0000256" key="6">
    <source>
        <dbReference type="ARBA" id="ARBA00022763"/>
    </source>
</evidence>
<keyword evidence="5 15" id="KW-0479">Metal-binding</keyword>
<dbReference type="InterPro" id="IPR034747">
    <property type="entry name" value="EXOI_SH3"/>
</dbReference>
<dbReference type="RefSeq" id="WP_124027180.1">
    <property type="nucleotide sequence ID" value="NZ_JBHRSN010000015.1"/>
</dbReference>
<keyword evidence="19" id="KW-1185">Reference proteome</keyword>
<dbReference type="InterPro" id="IPR013620">
    <property type="entry name" value="Exonuc_1_SH3"/>
</dbReference>
<evidence type="ECO:0000256" key="10">
    <source>
        <dbReference type="ARBA" id="ARBA00023125"/>
    </source>
</evidence>
<evidence type="ECO:0000259" key="16">
    <source>
        <dbReference type="PROSITE" id="PS51784"/>
    </source>
</evidence>
<protein>
    <recommendedName>
        <fullName evidence="3 13">Exodeoxyribonuclease I</fullName>
        <ecNumber evidence="2 13">3.1.11.1</ecNumber>
    </recommendedName>
</protein>
<dbReference type="NCBIfam" id="NF008746">
    <property type="entry name" value="PRK11779.1"/>
    <property type="match status" value="1"/>
</dbReference>
<evidence type="ECO:0000256" key="11">
    <source>
        <dbReference type="ARBA" id="ARBA00023204"/>
    </source>
</evidence>
<name>A0A3N5ZBZ8_9ALTE</name>
<comment type="subunit">
    <text evidence="12">Monomer. Interacts with ssb (via C-terminus); this interaction stimulates the exonuclease activity by recruiting the enzyme to its substrate.</text>
</comment>
<comment type="catalytic activity">
    <reaction evidence="1 13">
        <text>Exonucleolytic cleavage in the 3'- to 5'-direction to yield nucleoside 5'-phosphates.</text>
        <dbReference type="EC" id="3.1.11.1"/>
    </reaction>
</comment>
<keyword evidence="11 13" id="KW-0234">DNA repair</keyword>
<dbReference type="GO" id="GO:0008310">
    <property type="term" value="F:single-stranded DNA 3'-5' DNA exonuclease activity"/>
    <property type="evidence" value="ECO:0007669"/>
    <property type="project" value="UniProtKB-EC"/>
</dbReference>
<dbReference type="Gene3D" id="3.30.1520.20">
    <property type="entry name" value="Exonuclease ExoI, domain 2"/>
    <property type="match status" value="1"/>
</dbReference>
<dbReference type="InterPro" id="IPR023607">
    <property type="entry name" value="Exodeoxyribonuclease_I"/>
</dbReference>
<proteinExistence type="predicted"/>
<evidence type="ECO:0000256" key="13">
    <source>
        <dbReference type="PIRNR" id="PIRNR000977"/>
    </source>
</evidence>
<dbReference type="Pfam" id="PF00929">
    <property type="entry name" value="RNase_T"/>
    <property type="match status" value="1"/>
</dbReference>
<feature type="binding site" evidence="15">
    <location>
        <position position="182"/>
    </location>
    <ligand>
        <name>Mg(2+)</name>
        <dbReference type="ChEBI" id="CHEBI:18420"/>
        <label>2</label>
    </ligand>
</feature>
<feature type="binding site" evidence="15">
    <location>
        <position position="13"/>
    </location>
    <ligand>
        <name>Mg(2+)</name>
        <dbReference type="ChEBI" id="CHEBI:18420"/>
        <label>2</label>
    </ligand>
</feature>
<evidence type="ECO:0000256" key="3">
    <source>
        <dbReference type="ARBA" id="ARBA00019900"/>
    </source>
</evidence>
<evidence type="ECO:0000256" key="12">
    <source>
        <dbReference type="ARBA" id="ARBA00046792"/>
    </source>
</evidence>
<dbReference type="EMBL" id="RPOK01000002">
    <property type="protein sequence ID" value="RPJ67278.1"/>
    <property type="molecule type" value="Genomic_DNA"/>
</dbReference>
<keyword evidence="4 13" id="KW-0540">Nuclease</keyword>
<dbReference type="InterPro" id="IPR013520">
    <property type="entry name" value="Ribonucl_H"/>
</dbReference>
<evidence type="ECO:0000256" key="1">
    <source>
        <dbReference type="ARBA" id="ARBA00000563"/>
    </source>
</evidence>
<evidence type="ECO:0000256" key="7">
    <source>
        <dbReference type="ARBA" id="ARBA00022801"/>
    </source>
</evidence>
<dbReference type="InterPro" id="IPR012337">
    <property type="entry name" value="RNaseH-like_sf"/>
</dbReference>
<evidence type="ECO:0000313" key="18">
    <source>
        <dbReference type="EMBL" id="RPJ67278.1"/>
    </source>
</evidence>
<dbReference type="Gene3D" id="3.30.420.10">
    <property type="entry name" value="Ribonuclease H-like superfamily/Ribonuclease H"/>
    <property type="match status" value="1"/>
</dbReference>
<dbReference type="Proteomes" id="UP000275281">
    <property type="component" value="Unassembled WGS sequence"/>
</dbReference>
<dbReference type="GO" id="GO:0046872">
    <property type="term" value="F:metal ion binding"/>
    <property type="evidence" value="ECO:0007669"/>
    <property type="project" value="UniProtKB-KW"/>
</dbReference>